<protein>
    <submittedName>
        <fullName evidence="1">Uncharacterized protein</fullName>
    </submittedName>
</protein>
<reference evidence="1 2" key="1">
    <citation type="journal article" date="2018" name="BMC Genomics">
        <title>The genome of Naegleria lovaniensis, the basis for a comparative approach to unravel pathogenicity factors of the human pathogenic amoeba N. fowleri.</title>
        <authorList>
            <person name="Liechti N."/>
            <person name="Schurch N."/>
            <person name="Bruggmann R."/>
            <person name="Wittwer M."/>
        </authorList>
    </citation>
    <scope>NUCLEOTIDE SEQUENCE [LARGE SCALE GENOMIC DNA]</scope>
    <source>
        <strain evidence="1 2">ATCC 30569</strain>
    </source>
</reference>
<gene>
    <name evidence="1" type="ORF">C9374_000339</name>
</gene>
<sequence>MKEVIQIEALEIITERQVEYSQRFSPFYRSQVSLNHVHRAIPTGDWQWDGHGLSNEHHSPISNLKEFSIFTSSLTLVKIIPQLPKLTRLCLQVTGNLEIQIFDMASIISCTLHDLKYLRIELQGISHSLSKSGQKYPISIMNNIEQCVLNVRSLFASNYEDIVGAIVLFYIISFRGLFSFSCLYNDAFVQPLLDQANQSNNSVEELLEMCLDKVIQDCIFEEKSDQTFMANLKEAFIKEMIEKAIER</sequence>
<dbReference type="EMBL" id="PYSW02000009">
    <property type="protein sequence ID" value="KAG2388900.1"/>
    <property type="molecule type" value="Genomic_DNA"/>
</dbReference>
<dbReference type="GeneID" id="68092801"/>
<organism evidence="1 2">
    <name type="scientific">Naegleria lovaniensis</name>
    <name type="common">Amoeba</name>
    <dbReference type="NCBI Taxonomy" id="51637"/>
    <lineage>
        <taxon>Eukaryota</taxon>
        <taxon>Discoba</taxon>
        <taxon>Heterolobosea</taxon>
        <taxon>Tetramitia</taxon>
        <taxon>Eutetramitia</taxon>
        <taxon>Vahlkampfiidae</taxon>
        <taxon>Naegleria</taxon>
    </lineage>
</organism>
<evidence type="ECO:0000313" key="1">
    <source>
        <dbReference type="EMBL" id="KAG2388900.1"/>
    </source>
</evidence>
<dbReference type="Proteomes" id="UP000816034">
    <property type="component" value="Unassembled WGS sequence"/>
</dbReference>
<proteinExistence type="predicted"/>
<evidence type="ECO:0000313" key="2">
    <source>
        <dbReference type="Proteomes" id="UP000816034"/>
    </source>
</evidence>
<comment type="caution">
    <text evidence="1">The sequence shown here is derived from an EMBL/GenBank/DDBJ whole genome shotgun (WGS) entry which is preliminary data.</text>
</comment>
<dbReference type="AlphaFoldDB" id="A0AA88KMF3"/>
<name>A0AA88KMF3_NAELO</name>
<dbReference type="RefSeq" id="XP_044552892.1">
    <property type="nucleotide sequence ID" value="XM_044692912.1"/>
</dbReference>
<keyword evidence="2" id="KW-1185">Reference proteome</keyword>
<accession>A0AA88KMF3</accession>